<name>A0AAD5YFM5_9APHY</name>
<gene>
    <name evidence="3" type="ORF">NLI96_g4508</name>
</gene>
<feature type="compositionally biased region" description="Polar residues" evidence="1">
    <location>
        <begin position="157"/>
        <end position="169"/>
    </location>
</feature>
<feature type="transmembrane region" description="Helical" evidence="2">
    <location>
        <begin position="263"/>
        <end position="286"/>
    </location>
</feature>
<dbReference type="Proteomes" id="UP001212997">
    <property type="component" value="Unassembled WGS sequence"/>
</dbReference>
<keyword evidence="2" id="KW-0812">Transmembrane</keyword>
<comment type="caution">
    <text evidence="3">The sequence shown here is derived from an EMBL/GenBank/DDBJ whole genome shotgun (WGS) entry which is preliminary data.</text>
</comment>
<protein>
    <submittedName>
        <fullName evidence="3">Uncharacterized protein</fullName>
    </submittedName>
</protein>
<feature type="compositionally biased region" description="Polar residues" evidence="1">
    <location>
        <begin position="187"/>
        <end position="196"/>
    </location>
</feature>
<feature type="region of interest" description="Disordered" evidence="1">
    <location>
        <begin position="223"/>
        <end position="255"/>
    </location>
</feature>
<feature type="region of interest" description="Disordered" evidence="1">
    <location>
        <begin position="157"/>
        <end position="203"/>
    </location>
</feature>
<reference evidence="3" key="1">
    <citation type="submission" date="2022-07" db="EMBL/GenBank/DDBJ databases">
        <title>Genome Sequence of Physisporinus lineatus.</title>
        <authorList>
            <person name="Buettner E."/>
        </authorList>
    </citation>
    <scope>NUCLEOTIDE SEQUENCE</scope>
    <source>
        <strain evidence="3">VT162</strain>
    </source>
</reference>
<feature type="compositionally biased region" description="Polar residues" evidence="1">
    <location>
        <begin position="223"/>
        <end position="234"/>
    </location>
</feature>
<evidence type="ECO:0000313" key="3">
    <source>
        <dbReference type="EMBL" id="KAJ3486063.1"/>
    </source>
</evidence>
<evidence type="ECO:0000256" key="1">
    <source>
        <dbReference type="SAM" id="MobiDB-lite"/>
    </source>
</evidence>
<sequence length="428" mass="46396">MRIYIRPEARLWAFLTSMCPAFAAIRTFDDRDPLIQRTGGWVDRGVDVEYGGTTSESKTPGDSIAFRFTGTQVAVFGTLGPVGNYTTKSTYTINEGSPRLFTSPFETTRVQRDVRFYVSEQLPNANHVLTIENQGDWFYLDYLHVTVPDSIVSTEISISSDKPSPTTQISSSSLPPDPLPATPTPTQHSQETRLTPSSSLLAQSSLSERQTVVLSTSISTWLSPEVPRSSSAPSSLGAGDAPQSSTSPDQPVKPPRARLTNGVIAGIAITSALALFVFLVLLYFCFKRRRTYAEVDYSAAPTSSHRYSQRRGFPSTIPASSRTSSQTGANVAFSETDYPFGSATASTSADPMVLISQNQHFAPSSDIFSIVPQAESTCGSEVISNDKFLQKPVSEKKLYGSTATSESRNGKDVSVVQFGPLPPAYTPY</sequence>
<dbReference type="AlphaFoldDB" id="A0AAD5YFM5"/>
<keyword evidence="2" id="KW-0472">Membrane</keyword>
<accession>A0AAD5YFM5</accession>
<evidence type="ECO:0000256" key="2">
    <source>
        <dbReference type="SAM" id="Phobius"/>
    </source>
</evidence>
<proteinExistence type="predicted"/>
<evidence type="ECO:0000313" key="4">
    <source>
        <dbReference type="Proteomes" id="UP001212997"/>
    </source>
</evidence>
<keyword evidence="2" id="KW-1133">Transmembrane helix</keyword>
<keyword evidence="4" id="KW-1185">Reference proteome</keyword>
<organism evidence="3 4">
    <name type="scientific">Meripilus lineatus</name>
    <dbReference type="NCBI Taxonomy" id="2056292"/>
    <lineage>
        <taxon>Eukaryota</taxon>
        <taxon>Fungi</taxon>
        <taxon>Dikarya</taxon>
        <taxon>Basidiomycota</taxon>
        <taxon>Agaricomycotina</taxon>
        <taxon>Agaricomycetes</taxon>
        <taxon>Polyporales</taxon>
        <taxon>Meripilaceae</taxon>
        <taxon>Meripilus</taxon>
    </lineage>
</organism>
<dbReference type="EMBL" id="JANAWD010000133">
    <property type="protein sequence ID" value="KAJ3486063.1"/>
    <property type="molecule type" value="Genomic_DNA"/>
</dbReference>
<dbReference type="Gene3D" id="2.60.120.260">
    <property type="entry name" value="Galactose-binding domain-like"/>
    <property type="match status" value="1"/>
</dbReference>